<proteinExistence type="predicted"/>
<evidence type="ECO:0000313" key="3">
    <source>
        <dbReference type="Proteomes" id="UP001430953"/>
    </source>
</evidence>
<feature type="region of interest" description="Disordered" evidence="1">
    <location>
        <begin position="53"/>
        <end position="190"/>
    </location>
</feature>
<reference evidence="2 3" key="1">
    <citation type="submission" date="2023-03" db="EMBL/GenBank/DDBJ databases">
        <title>High recombination rates correlate with genetic variation in Cardiocondyla obscurior ants.</title>
        <authorList>
            <person name="Errbii M."/>
        </authorList>
    </citation>
    <scope>NUCLEOTIDE SEQUENCE [LARGE SCALE GENOMIC DNA]</scope>
    <source>
        <strain evidence="2">Alpha-2009</strain>
        <tissue evidence="2">Whole body</tissue>
    </source>
</reference>
<dbReference type="EMBL" id="JADYXP020000005">
    <property type="protein sequence ID" value="KAL0123799.1"/>
    <property type="molecule type" value="Genomic_DNA"/>
</dbReference>
<name>A0AAW2G9B0_9HYME</name>
<feature type="compositionally biased region" description="Low complexity" evidence="1">
    <location>
        <begin position="118"/>
        <end position="127"/>
    </location>
</feature>
<accession>A0AAW2G9B0</accession>
<feature type="compositionally biased region" description="Basic and acidic residues" evidence="1">
    <location>
        <begin position="88"/>
        <end position="99"/>
    </location>
</feature>
<keyword evidence="3" id="KW-1185">Reference proteome</keyword>
<evidence type="ECO:0000313" key="2">
    <source>
        <dbReference type="EMBL" id="KAL0123799.1"/>
    </source>
</evidence>
<gene>
    <name evidence="2" type="ORF">PUN28_005966</name>
</gene>
<feature type="compositionally biased region" description="Basic residues" evidence="1">
    <location>
        <begin position="53"/>
        <end position="62"/>
    </location>
</feature>
<comment type="caution">
    <text evidence="2">The sequence shown here is derived from an EMBL/GenBank/DDBJ whole genome shotgun (WGS) entry which is preliminary data.</text>
</comment>
<organism evidence="2 3">
    <name type="scientific">Cardiocondyla obscurior</name>
    <dbReference type="NCBI Taxonomy" id="286306"/>
    <lineage>
        <taxon>Eukaryota</taxon>
        <taxon>Metazoa</taxon>
        <taxon>Ecdysozoa</taxon>
        <taxon>Arthropoda</taxon>
        <taxon>Hexapoda</taxon>
        <taxon>Insecta</taxon>
        <taxon>Pterygota</taxon>
        <taxon>Neoptera</taxon>
        <taxon>Endopterygota</taxon>
        <taxon>Hymenoptera</taxon>
        <taxon>Apocrita</taxon>
        <taxon>Aculeata</taxon>
        <taxon>Formicoidea</taxon>
        <taxon>Formicidae</taxon>
        <taxon>Myrmicinae</taxon>
        <taxon>Cardiocondyla</taxon>
    </lineage>
</organism>
<evidence type="ECO:0000256" key="1">
    <source>
        <dbReference type="SAM" id="MobiDB-lite"/>
    </source>
</evidence>
<dbReference type="AlphaFoldDB" id="A0AAW2G9B0"/>
<protein>
    <submittedName>
        <fullName evidence="2">Uncharacterized protein</fullName>
    </submittedName>
</protein>
<feature type="compositionally biased region" description="Gly residues" evidence="1">
    <location>
        <begin position="128"/>
        <end position="153"/>
    </location>
</feature>
<sequence>MQLPGGSTRIPPARIPASLLVIINGNNIATITGKVRSTTAADTDPITNRIFRRRPAIPRRRRTSDTKSPSSRLSRWRQLYGGRCGARNSEKKAEKKQGTTEEEEEEAREKEKRRKQFVVKTKGAGVVVVGGGGGESRGGSGGGGGIGGGGGGGGEEDGKEREEEDREGDGEGKRGSREAAVVGGEQSGEH</sequence>
<dbReference type="Proteomes" id="UP001430953">
    <property type="component" value="Unassembled WGS sequence"/>
</dbReference>